<dbReference type="PANTHER" id="PTHR47371">
    <property type="entry name" value="LIPOTEICHOIC ACID SYNTHASE"/>
    <property type="match status" value="1"/>
</dbReference>
<evidence type="ECO:0000259" key="6">
    <source>
        <dbReference type="Pfam" id="PF00884"/>
    </source>
</evidence>
<reference evidence="7 8" key="1">
    <citation type="submission" date="2017-10" db="EMBL/GenBank/DDBJ databases">
        <title>Extensive intraspecific genome diversity in a model arbuscular mycorrhizal fungus.</title>
        <authorList>
            <person name="Chen E.C.H."/>
            <person name="Morin E."/>
            <person name="Baudet D."/>
            <person name="Noel J."/>
            <person name="Ndikumana S."/>
            <person name="Charron P."/>
            <person name="St-Onge C."/>
            <person name="Giorgi J."/>
            <person name="Grigoriev I.V."/>
            <person name="Roux C."/>
            <person name="Martin F.M."/>
            <person name="Corradi N."/>
        </authorList>
    </citation>
    <scope>NUCLEOTIDE SEQUENCE [LARGE SCALE GENOMIC DNA]</scope>
    <source>
        <strain evidence="7 8">A1</strain>
    </source>
</reference>
<dbReference type="Gene3D" id="3.40.720.10">
    <property type="entry name" value="Alkaline Phosphatase, subunit A"/>
    <property type="match status" value="1"/>
</dbReference>
<dbReference type="VEuPathDB" id="FungiDB:RhiirA1_483460"/>
<dbReference type="PANTHER" id="PTHR47371:SF3">
    <property type="entry name" value="PHOSPHOGLYCEROL TRANSFERASE I"/>
    <property type="match status" value="1"/>
</dbReference>
<name>A0A2N0QKJ2_9GLOM</name>
<dbReference type="InterPro" id="IPR017850">
    <property type="entry name" value="Alkaline_phosphatase_core_sf"/>
</dbReference>
<keyword evidence="2" id="KW-1003">Cell membrane</keyword>
<dbReference type="SUPFAM" id="SSF53649">
    <property type="entry name" value="Alkaline phosphatase-like"/>
    <property type="match status" value="1"/>
</dbReference>
<protein>
    <recommendedName>
        <fullName evidence="6">Sulfatase N-terminal domain-containing protein</fullName>
    </recommendedName>
</protein>
<dbReference type="AlphaFoldDB" id="A0A2N0QKJ2"/>
<feature type="non-terminal residue" evidence="7">
    <location>
        <position position="90"/>
    </location>
</feature>
<reference evidence="7 8" key="2">
    <citation type="submission" date="2017-10" db="EMBL/GenBank/DDBJ databases">
        <title>Genome analyses suggest a sexual origin of heterokaryosis in a supposedly ancient asexual fungus.</title>
        <authorList>
            <person name="Corradi N."/>
            <person name="Sedzielewska K."/>
            <person name="Noel J."/>
            <person name="Charron P."/>
            <person name="Farinelli L."/>
            <person name="Marton T."/>
            <person name="Kruger M."/>
            <person name="Pelin A."/>
            <person name="Brachmann A."/>
            <person name="Corradi N."/>
        </authorList>
    </citation>
    <scope>NUCLEOTIDE SEQUENCE [LARGE SCALE GENOMIC DNA]</scope>
    <source>
        <strain evidence="7 8">A1</strain>
    </source>
</reference>
<dbReference type="GO" id="GO:0005886">
    <property type="term" value="C:plasma membrane"/>
    <property type="evidence" value="ECO:0007669"/>
    <property type="project" value="UniProtKB-SubCell"/>
</dbReference>
<proteinExistence type="predicted"/>
<sequence length="90" mass="10167">MLENSLFGLPQGSAFITKGQNTYQAAPAILSDNGYTSAVFHGNSGTFWNRNEIYKSFGYDHFFDASYYDTSSEKDMAEYGLMDKPFFEQS</sequence>
<dbReference type="Proteomes" id="UP000232688">
    <property type="component" value="Unassembled WGS sequence"/>
</dbReference>
<keyword evidence="5" id="KW-0472">Membrane</keyword>
<dbReference type="InterPro" id="IPR050448">
    <property type="entry name" value="OpgB/LTA_synthase_biosynth"/>
</dbReference>
<evidence type="ECO:0000313" key="8">
    <source>
        <dbReference type="Proteomes" id="UP000232688"/>
    </source>
</evidence>
<keyword evidence="3" id="KW-0812">Transmembrane</keyword>
<dbReference type="InterPro" id="IPR000917">
    <property type="entry name" value="Sulfatase_N"/>
</dbReference>
<evidence type="ECO:0000256" key="4">
    <source>
        <dbReference type="ARBA" id="ARBA00022989"/>
    </source>
</evidence>
<dbReference type="Pfam" id="PF00884">
    <property type="entry name" value="Sulfatase"/>
    <property type="match status" value="1"/>
</dbReference>
<dbReference type="EMBL" id="LLXH01007400">
    <property type="protein sequence ID" value="PKC51567.1"/>
    <property type="molecule type" value="Genomic_DNA"/>
</dbReference>
<organism evidence="7 8">
    <name type="scientific">Rhizophagus irregularis</name>
    <dbReference type="NCBI Taxonomy" id="588596"/>
    <lineage>
        <taxon>Eukaryota</taxon>
        <taxon>Fungi</taxon>
        <taxon>Fungi incertae sedis</taxon>
        <taxon>Mucoromycota</taxon>
        <taxon>Glomeromycotina</taxon>
        <taxon>Glomeromycetes</taxon>
        <taxon>Glomerales</taxon>
        <taxon>Glomeraceae</taxon>
        <taxon>Rhizophagus</taxon>
    </lineage>
</organism>
<keyword evidence="4" id="KW-1133">Transmembrane helix</keyword>
<evidence type="ECO:0000313" key="7">
    <source>
        <dbReference type="EMBL" id="PKC51567.1"/>
    </source>
</evidence>
<comment type="subcellular location">
    <subcellularLocation>
        <location evidence="1">Cell membrane</location>
        <topology evidence="1">Multi-pass membrane protein</topology>
    </subcellularLocation>
</comment>
<evidence type="ECO:0000256" key="3">
    <source>
        <dbReference type="ARBA" id="ARBA00022692"/>
    </source>
</evidence>
<evidence type="ECO:0000256" key="1">
    <source>
        <dbReference type="ARBA" id="ARBA00004651"/>
    </source>
</evidence>
<feature type="domain" description="Sulfatase N-terminal" evidence="6">
    <location>
        <begin position="17"/>
        <end position="84"/>
    </location>
</feature>
<accession>A0A2N0QKJ2</accession>
<comment type="caution">
    <text evidence="7">The sequence shown here is derived from an EMBL/GenBank/DDBJ whole genome shotgun (WGS) entry which is preliminary data.</text>
</comment>
<gene>
    <name evidence="7" type="ORF">RhiirA1_483460</name>
</gene>
<evidence type="ECO:0000256" key="5">
    <source>
        <dbReference type="ARBA" id="ARBA00023136"/>
    </source>
</evidence>
<evidence type="ECO:0000256" key="2">
    <source>
        <dbReference type="ARBA" id="ARBA00022475"/>
    </source>
</evidence>